<evidence type="ECO:0000256" key="4">
    <source>
        <dbReference type="SAM" id="Phobius"/>
    </source>
</evidence>
<evidence type="ECO:0000313" key="6">
    <source>
        <dbReference type="Proteomes" id="UP000242450"/>
    </source>
</evidence>
<accession>A0A212DI75</accession>
<dbReference type="Proteomes" id="UP000242450">
    <property type="component" value="Chromosome 1"/>
</dbReference>
<name>A0A212DI75_CEREH</name>
<dbReference type="Gene3D" id="1.20.1560.10">
    <property type="entry name" value="ABC transporter type 1, transmembrane domain"/>
    <property type="match status" value="1"/>
</dbReference>
<reference evidence="5 6" key="1">
    <citation type="journal article" date="2018" name="Mol. Genet. Genomics">
        <title>The red deer Cervus elaphus genome CerEla1.0: sequencing, annotating, genes, and chromosomes.</title>
        <authorList>
            <person name="Bana N.A."/>
            <person name="Nyiri A."/>
            <person name="Nagy J."/>
            <person name="Frank K."/>
            <person name="Nagy T."/>
            <person name="Steger V."/>
            <person name="Schiller M."/>
            <person name="Lakatos P."/>
            <person name="Sugar L."/>
            <person name="Horn P."/>
            <person name="Barta E."/>
            <person name="Orosz L."/>
        </authorList>
    </citation>
    <scope>NUCLEOTIDE SEQUENCE [LARGE SCALE GENOMIC DNA]</scope>
    <source>
        <strain evidence="5">Hungarian</strain>
    </source>
</reference>
<evidence type="ECO:0000313" key="5">
    <source>
        <dbReference type="EMBL" id="OWK17872.1"/>
    </source>
</evidence>
<dbReference type="InterPro" id="IPR000844">
    <property type="entry name" value="ABCC8"/>
</dbReference>
<evidence type="ECO:0000256" key="3">
    <source>
        <dbReference type="ARBA" id="ARBA00023136"/>
    </source>
</evidence>
<sequence>MDDSEDDSISNQKLPWVPCSPFWFPSPGTEGCPCGRGRCPESRSLPSHLCLCPQTFVGHVSFFREADFSPSVAFASLSLFHILVTPLFLLSSVVRSTVKALVSVQKLSEFLSSAEIREEQCAPREPAPQGQASKYQAVPLKVVNRKRPAREDCRGLTNPLQSLAPGTDGDADNCCVQHHLHKEAQHLKDQTPVS</sequence>
<comment type="caution">
    <text evidence="5">The sequence shown here is derived from an EMBL/GenBank/DDBJ whole genome shotgun (WGS) entry which is preliminary data.</text>
</comment>
<dbReference type="AlphaFoldDB" id="A0A212DI75"/>
<gene>
    <name evidence="5" type="ORF">Celaphus_00009045</name>
</gene>
<evidence type="ECO:0000256" key="2">
    <source>
        <dbReference type="ARBA" id="ARBA00022989"/>
    </source>
</evidence>
<keyword evidence="2 4" id="KW-1133">Transmembrane helix</keyword>
<proteinExistence type="predicted"/>
<evidence type="ECO:0000256" key="1">
    <source>
        <dbReference type="ARBA" id="ARBA00022692"/>
    </source>
</evidence>
<dbReference type="GO" id="GO:0005524">
    <property type="term" value="F:ATP binding"/>
    <property type="evidence" value="ECO:0007669"/>
    <property type="project" value="InterPro"/>
</dbReference>
<dbReference type="PRINTS" id="PR01093">
    <property type="entry name" value="SULFNYLUR1"/>
</dbReference>
<keyword evidence="6" id="KW-1185">Reference proteome</keyword>
<organism evidence="5 6">
    <name type="scientific">Cervus elaphus hippelaphus</name>
    <name type="common">European red deer</name>
    <dbReference type="NCBI Taxonomy" id="46360"/>
    <lineage>
        <taxon>Eukaryota</taxon>
        <taxon>Metazoa</taxon>
        <taxon>Chordata</taxon>
        <taxon>Craniata</taxon>
        <taxon>Vertebrata</taxon>
        <taxon>Euteleostomi</taxon>
        <taxon>Mammalia</taxon>
        <taxon>Eutheria</taxon>
        <taxon>Laurasiatheria</taxon>
        <taxon>Artiodactyla</taxon>
        <taxon>Ruminantia</taxon>
        <taxon>Pecora</taxon>
        <taxon>Cervidae</taxon>
        <taxon>Cervinae</taxon>
        <taxon>Cervus</taxon>
    </lineage>
</organism>
<protein>
    <submittedName>
        <fullName evidence="5">ABCC8</fullName>
    </submittedName>
</protein>
<dbReference type="InterPro" id="IPR036640">
    <property type="entry name" value="ABC1_TM_sf"/>
</dbReference>
<dbReference type="GO" id="GO:0006813">
    <property type="term" value="P:potassium ion transport"/>
    <property type="evidence" value="ECO:0007669"/>
    <property type="project" value="InterPro"/>
</dbReference>
<keyword evidence="1 4" id="KW-0812">Transmembrane</keyword>
<dbReference type="GO" id="GO:0016020">
    <property type="term" value="C:membrane"/>
    <property type="evidence" value="ECO:0007669"/>
    <property type="project" value="InterPro"/>
</dbReference>
<feature type="transmembrane region" description="Helical" evidence="4">
    <location>
        <begin position="72"/>
        <end position="90"/>
    </location>
</feature>
<dbReference type="GO" id="GO:0008281">
    <property type="term" value="F:sulfonylurea receptor activity"/>
    <property type="evidence" value="ECO:0007669"/>
    <property type="project" value="InterPro"/>
</dbReference>
<dbReference type="EMBL" id="MKHE01000001">
    <property type="protein sequence ID" value="OWK17872.1"/>
    <property type="molecule type" value="Genomic_DNA"/>
</dbReference>
<keyword evidence="3 4" id="KW-0472">Membrane</keyword>
<dbReference type="OrthoDB" id="6500128at2759"/>